<proteinExistence type="predicted"/>
<organism evidence="8 9">
    <name type="scientific">Plectus sambesii</name>
    <dbReference type="NCBI Taxonomy" id="2011161"/>
    <lineage>
        <taxon>Eukaryota</taxon>
        <taxon>Metazoa</taxon>
        <taxon>Ecdysozoa</taxon>
        <taxon>Nematoda</taxon>
        <taxon>Chromadorea</taxon>
        <taxon>Plectida</taxon>
        <taxon>Plectina</taxon>
        <taxon>Plectoidea</taxon>
        <taxon>Plectidae</taxon>
        <taxon>Plectus</taxon>
    </lineage>
</organism>
<feature type="transmembrane region" description="Helical" evidence="5">
    <location>
        <begin position="294"/>
        <end position="318"/>
    </location>
</feature>
<feature type="transmembrane region" description="Helical" evidence="5">
    <location>
        <begin position="410"/>
        <end position="431"/>
    </location>
</feature>
<dbReference type="SUPFAM" id="SSF90112">
    <property type="entry name" value="Neurotransmitter-gated ion-channel transmembrane pore"/>
    <property type="match status" value="1"/>
</dbReference>
<dbReference type="WBParaSite" id="PSAMB.scaffold857size40099.g9306.t1">
    <property type="protein sequence ID" value="PSAMB.scaffold857size40099.g9306.t1"/>
    <property type="gene ID" value="PSAMB.scaffold857size40099.g9306"/>
</dbReference>
<dbReference type="PANTHER" id="PTHR18945">
    <property type="entry name" value="NEUROTRANSMITTER GATED ION CHANNEL"/>
    <property type="match status" value="1"/>
</dbReference>
<dbReference type="Gene3D" id="1.20.58.390">
    <property type="entry name" value="Neurotransmitter-gated ion-channel transmembrane domain"/>
    <property type="match status" value="1"/>
</dbReference>
<dbReference type="CDD" id="cd19051">
    <property type="entry name" value="LGIC_TM_cation"/>
    <property type="match status" value="1"/>
</dbReference>
<dbReference type="FunFam" id="2.70.170.10:FF:000028">
    <property type="entry name" value="AcetylCholine Receptor"/>
    <property type="match status" value="1"/>
</dbReference>
<evidence type="ECO:0000256" key="1">
    <source>
        <dbReference type="ARBA" id="ARBA00004141"/>
    </source>
</evidence>
<comment type="subcellular location">
    <subcellularLocation>
        <location evidence="1">Membrane</location>
        <topology evidence="1">Multi-pass membrane protein</topology>
    </subcellularLocation>
</comment>
<dbReference type="GO" id="GO:0004888">
    <property type="term" value="F:transmembrane signaling receptor activity"/>
    <property type="evidence" value="ECO:0007669"/>
    <property type="project" value="InterPro"/>
</dbReference>
<dbReference type="Pfam" id="PF02932">
    <property type="entry name" value="Neur_chan_memb"/>
    <property type="match status" value="1"/>
</dbReference>
<dbReference type="GO" id="GO:0016020">
    <property type="term" value="C:membrane"/>
    <property type="evidence" value="ECO:0007669"/>
    <property type="project" value="UniProtKB-SubCell"/>
</dbReference>
<evidence type="ECO:0000256" key="5">
    <source>
        <dbReference type="SAM" id="Phobius"/>
    </source>
</evidence>
<sequence>MRLYLLVNAACCVTFCNGIGGKSQRMLINEALMENYDRFNRPVLNTSHPVTIRVNPSLFSIIEVDVAKQTLTFKQWLNMYWYDPHLIWNPDLYEGVDQIMMQRSTIWLPDIVIVEQTSVDQVSDELSVAKIKNDGYVSIASDQLVTVTCQYDVSNFPYDTQNCSLRFSSWMYSAQEIDPYANEPTDLTVYNENGEWTLRSYTSRKRTSMADGDVYVDLYYDIKITRKPSYYITTFIWPSFLITCLSIVGVFSPFNDAGEREEKLTMGLTTLLTMAVILMIITDQMPKSSNGIPLLGTFIMLEIGIASVATLVSVFIIYTHRNWMDDAPVPNWLLQLTCMSEKKRESTSPSAIKQAWKLKDNMERESRSDPKLLVTIRKGTETLNLNINISDMRNESLRDQWSKVTHRLDLFLMIIFLIANVIICVIVMAIGNSKLND</sequence>
<evidence type="ECO:0000256" key="4">
    <source>
        <dbReference type="ARBA" id="ARBA00023136"/>
    </source>
</evidence>
<accession>A0A914XH03</accession>
<feature type="domain" description="Neurotransmitter-gated ion-channel ligand-binding" evidence="6">
    <location>
        <begin position="30"/>
        <end position="228"/>
    </location>
</feature>
<feature type="transmembrane region" description="Helical" evidence="5">
    <location>
        <begin position="264"/>
        <end position="282"/>
    </location>
</feature>
<protein>
    <submittedName>
        <fullName evidence="9">Uncharacterized protein</fullName>
    </submittedName>
</protein>
<evidence type="ECO:0000313" key="8">
    <source>
        <dbReference type="Proteomes" id="UP000887566"/>
    </source>
</evidence>
<dbReference type="InterPro" id="IPR006202">
    <property type="entry name" value="Neur_chan_lig-bd"/>
</dbReference>
<keyword evidence="8" id="KW-1185">Reference proteome</keyword>
<dbReference type="PRINTS" id="PR00252">
    <property type="entry name" value="NRIONCHANNEL"/>
</dbReference>
<feature type="transmembrane region" description="Helical" evidence="5">
    <location>
        <begin position="230"/>
        <end position="252"/>
    </location>
</feature>
<evidence type="ECO:0000259" key="7">
    <source>
        <dbReference type="Pfam" id="PF02932"/>
    </source>
</evidence>
<dbReference type="AlphaFoldDB" id="A0A914XH03"/>
<dbReference type="InterPro" id="IPR006029">
    <property type="entry name" value="Neurotrans-gated_channel_TM"/>
</dbReference>
<keyword evidence="4 5" id="KW-0472">Membrane</keyword>
<evidence type="ECO:0000259" key="6">
    <source>
        <dbReference type="Pfam" id="PF02931"/>
    </source>
</evidence>
<evidence type="ECO:0000256" key="2">
    <source>
        <dbReference type="ARBA" id="ARBA00022692"/>
    </source>
</evidence>
<dbReference type="InterPro" id="IPR036734">
    <property type="entry name" value="Neur_chan_lig-bd_sf"/>
</dbReference>
<reference evidence="9" key="1">
    <citation type="submission" date="2022-11" db="UniProtKB">
        <authorList>
            <consortium name="WormBaseParasite"/>
        </authorList>
    </citation>
    <scope>IDENTIFICATION</scope>
</reference>
<dbReference type="InterPro" id="IPR036719">
    <property type="entry name" value="Neuro-gated_channel_TM_sf"/>
</dbReference>
<dbReference type="SUPFAM" id="SSF63712">
    <property type="entry name" value="Nicotinic receptor ligand binding domain-like"/>
    <property type="match status" value="1"/>
</dbReference>
<keyword evidence="2 5" id="KW-0812">Transmembrane</keyword>
<dbReference type="Gene3D" id="2.70.170.10">
    <property type="entry name" value="Neurotransmitter-gated ion-channel ligand-binding domain"/>
    <property type="match status" value="1"/>
</dbReference>
<dbReference type="Proteomes" id="UP000887566">
    <property type="component" value="Unplaced"/>
</dbReference>
<evidence type="ECO:0000256" key="3">
    <source>
        <dbReference type="ARBA" id="ARBA00022989"/>
    </source>
</evidence>
<keyword evidence="3 5" id="KW-1133">Transmembrane helix</keyword>
<dbReference type="InterPro" id="IPR038050">
    <property type="entry name" value="Neuro_actylchol_rec"/>
</dbReference>
<feature type="domain" description="Neurotransmitter-gated ion-channel transmembrane" evidence="7">
    <location>
        <begin position="236"/>
        <end position="346"/>
    </location>
</feature>
<dbReference type="Pfam" id="PF02931">
    <property type="entry name" value="Neur_chan_LBD"/>
    <property type="match status" value="1"/>
</dbReference>
<name>A0A914XH03_9BILA</name>
<dbReference type="InterPro" id="IPR006201">
    <property type="entry name" value="Neur_channel"/>
</dbReference>
<evidence type="ECO:0000313" key="9">
    <source>
        <dbReference type="WBParaSite" id="PSAMB.scaffold857size40099.g9306.t1"/>
    </source>
</evidence>
<dbReference type="CDD" id="cd18989">
    <property type="entry name" value="LGIC_ECD_cation"/>
    <property type="match status" value="1"/>
</dbReference>
<dbReference type="GO" id="GO:0005230">
    <property type="term" value="F:extracellular ligand-gated monoatomic ion channel activity"/>
    <property type="evidence" value="ECO:0007669"/>
    <property type="project" value="InterPro"/>
</dbReference>